<dbReference type="RefSeq" id="WP_344111052.1">
    <property type="nucleotide sequence ID" value="NZ_BAAANE010000004.1"/>
</dbReference>
<dbReference type="SUPFAM" id="SSF51215">
    <property type="entry name" value="Regulatory protein AraC"/>
    <property type="match status" value="1"/>
</dbReference>
<reference evidence="5 6" key="1">
    <citation type="journal article" date="2019" name="Int. J. Syst. Evol. Microbiol.">
        <title>The Global Catalogue of Microorganisms (GCM) 10K type strain sequencing project: providing services to taxonomists for standard genome sequencing and annotation.</title>
        <authorList>
            <consortium name="The Broad Institute Genomics Platform"/>
            <consortium name="The Broad Institute Genome Sequencing Center for Infectious Disease"/>
            <person name="Wu L."/>
            <person name="Ma J."/>
        </authorList>
    </citation>
    <scope>NUCLEOTIDE SEQUENCE [LARGE SCALE GENOMIC DNA]</scope>
    <source>
        <strain evidence="5 6">JCM 14306</strain>
    </source>
</reference>
<evidence type="ECO:0000313" key="6">
    <source>
        <dbReference type="Proteomes" id="UP001501319"/>
    </source>
</evidence>
<dbReference type="EMBL" id="BAAANE010000004">
    <property type="protein sequence ID" value="GAA1633771.1"/>
    <property type="molecule type" value="Genomic_DNA"/>
</dbReference>
<evidence type="ECO:0000256" key="2">
    <source>
        <dbReference type="ARBA" id="ARBA00023125"/>
    </source>
</evidence>
<comment type="caution">
    <text evidence="5">The sequence shown here is derived from an EMBL/GenBank/DDBJ whole genome shotgun (WGS) entry which is preliminary data.</text>
</comment>
<proteinExistence type="predicted"/>
<dbReference type="InterPro" id="IPR009057">
    <property type="entry name" value="Homeodomain-like_sf"/>
</dbReference>
<dbReference type="InterPro" id="IPR018060">
    <property type="entry name" value="HTH_AraC"/>
</dbReference>
<keyword evidence="2" id="KW-0238">DNA-binding</keyword>
<organism evidence="5 6">
    <name type="scientific">Kribbella alba</name>
    <dbReference type="NCBI Taxonomy" id="190197"/>
    <lineage>
        <taxon>Bacteria</taxon>
        <taxon>Bacillati</taxon>
        <taxon>Actinomycetota</taxon>
        <taxon>Actinomycetes</taxon>
        <taxon>Propionibacteriales</taxon>
        <taxon>Kribbellaceae</taxon>
        <taxon>Kribbella</taxon>
    </lineage>
</organism>
<evidence type="ECO:0000259" key="4">
    <source>
        <dbReference type="PROSITE" id="PS01124"/>
    </source>
</evidence>
<keyword evidence="6" id="KW-1185">Reference proteome</keyword>
<evidence type="ECO:0000256" key="3">
    <source>
        <dbReference type="ARBA" id="ARBA00023163"/>
    </source>
</evidence>
<dbReference type="PANTHER" id="PTHR46796:SF6">
    <property type="entry name" value="ARAC SUBFAMILY"/>
    <property type="match status" value="1"/>
</dbReference>
<accession>A0ABN2F757</accession>
<feature type="domain" description="HTH araC/xylS-type" evidence="4">
    <location>
        <begin position="160"/>
        <end position="258"/>
    </location>
</feature>
<dbReference type="Pfam" id="PF12833">
    <property type="entry name" value="HTH_18"/>
    <property type="match status" value="1"/>
</dbReference>
<dbReference type="Gene3D" id="1.10.10.60">
    <property type="entry name" value="Homeodomain-like"/>
    <property type="match status" value="1"/>
</dbReference>
<dbReference type="Proteomes" id="UP001501319">
    <property type="component" value="Unassembled WGS sequence"/>
</dbReference>
<protein>
    <recommendedName>
        <fullName evidence="4">HTH araC/xylS-type domain-containing protein</fullName>
    </recommendedName>
</protein>
<evidence type="ECO:0000256" key="1">
    <source>
        <dbReference type="ARBA" id="ARBA00023015"/>
    </source>
</evidence>
<keyword evidence="1" id="KW-0805">Transcription regulation</keyword>
<keyword evidence="3" id="KW-0804">Transcription</keyword>
<dbReference type="PROSITE" id="PS01124">
    <property type="entry name" value="HTH_ARAC_FAMILY_2"/>
    <property type="match status" value="1"/>
</dbReference>
<dbReference type="SMART" id="SM00342">
    <property type="entry name" value="HTH_ARAC"/>
    <property type="match status" value="1"/>
</dbReference>
<sequence length="268" mass="28210">MIERVPLHLQEPPELVNPGMGIHGVRTSRDVFRLPDLWQFHLYGYSADLTLNGRTYPVRPGSVSLVPPGVQVEFAYRGRSEHLFAHFRTSTAGDPVLVPVVQEAGVAATALSDLMSSAIEASPGGSPRVAAEIWTALWRVSQLSAAITDGSGAAGHPAVSAAIAYIEANLARPLTVPALARAAGVSHNHLTRLFGSETGTTVVAYIRERRMARARHLLVSSTLSIPAVAASVGIPDLQAFNKACHRELGGSPRAVRAGNVVVGAGTPA</sequence>
<dbReference type="SUPFAM" id="SSF46689">
    <property type="entry name" value="Homeodomain-like"/>
    <property type="match status" value="2"/>
</dbReference>
<dbReference type="InterPro" id="IPR037923">
    <property type="entry name" value="HTH-like"/>
</dbReference>
<dbReference type="PANTHER" id="PTHR46796">
    <property type="entry name" value="HTH-TYPE TRANSCRIPTIONAL ACTIVATOR RHAS-RELATED"/>
    <property type="match status" value="1"/>
</dbReference>
<evidence type="ECO:0000313" key="5">
    <source>
        <dbReference type="EMBL" id="GAA1633771.1"/>
    </source>
</evidence>
<dbReference type="InterPro" id="IPR050204">
    <property type="entry name" value="AraC_XylS_family_regulators"/>
</dbReference>
<name>A0ABN2F757_9ACTN</name>
<gene>
    <name evidence="5" type="ORF">GCM10009744_22930</name>
</gene>